<feature type="transmembrane region" description="Helical" evidence="7">
    <location>
        <begin position="326"/>
        <end position="350"/>
    </location>
</feature>
<keyword evidence="2" id="KW-1003">Cell membrane</keyword>
<dbReference type="Pfam" id="PF01478">
    <property type="entry name" value="Peptidase_A24"/>
    <property type="match status" value="1"/>
</dbReference>
<comment type="caution">
    <text evidence="10">The sequence shown here is derived from an EMBL/GenBank/DDBJ whole genome shotgun (WGS) entry which is preliminary data.</text>
</comment>
<name>A0ABD6AUN1_9EURY</name>
<dbReference type="Pfam" id="PF06847">
    <property type="entry name" value="Arc_PepC_II"/>
    <property type="match status" value="1"/>
</dbReference>
<feature type="compositionally biased region" description="Acidic residues" evidence="6">
    <location>
        <begin position="257"/>
        <end position="269"/>
    </location>
</feature>
<feature type="transmembrane region" description="Helical" evidence="7">
    <location>
        <begin position="41"/>
        <end position="61"/>
    </location>
</feature>
<feature type="transmembrane region" description="Helical" evidence="7">
    <location>
        <begin position="135"/>
        <end position="160"/>
    </location>
</feature>
<gene>
    <name evidence="10" type="ORF">ACFSBT_08260</name>
</gene>
<keyword evidence="3 7" id="KW-0812">Transmembrane</keyword>
<comment type="subcellular location">
    <subcellularLocation>
        <location evidence="1">Cell membrane</location>
        <topology evidence="1">Multi-pass membrane protein</topology>
    </subcellularLocation>
</comment>
<feature type="transmembrane region" description="Helical" evidence="7">
    <location>
        <begin position="73"/>
        <end position="92"/>
    </location>
</feature>
<keyword evidence="10" id="KW-0378">Hydrolase</keyword>
<feature type="compositionally biased region" description="Basic and acidic residues" evidence="6">
    <location>
        <begin position="223"/>
        <end position="237"/>
    </location>
</feature>
<sequence length="356" mass="38191">MFAESVTAIASIPDWLRLVAVPVFAWAAYHDVRTRRVANVTWLPLFALGFVLLAVEGWAALSAPVGSFVRYRFAVRVVVSLGVVAPLGFLFWRLGGFGGADAKALVALAVLFPTYPTYDLPWATLPLEPSSLGVFSLTVLTNTVLVGLAFPLVLAVHNLLAGERSWLMFVGRSIDSARVDEEYGRLLETPSGRSRGGLDLDALRMYLRWRGTTLGALLATPTRHRDPASITETHHPGDGTVETGRPATDGGRATADGDTEETDDGEEADASPTSGTTPTTDHDDPWGAAAFLADIEGSAYGTSPEQLREGLDVLVERETVWFTPGLPFIVPMFVGLLVAFGFGDVLFATFRAVGLV</sequence>
<evidence type="ECO:0000256" key="6">
    <source>
        <dbReference type="SAM" id="MobiDB-lite"/>
    </source>
</evidence>
<dbReference type="RefSeq" id="WP_250873221.1">
    <property type="nucleotide sequence ID" value="NZ_JALXFV010000003.1"/>
</dbReference>
<evidence type="ECO:0000259" key="8">
    <source>
        <dbReference type="Pfam" id="PF01478"/>
    </source>
</evidence>
<evidence type="ECO:0000256" key="5">
    <source>
        <dbReference type="ARBA" id="ARBA00023136"/>
    </source>
</evidence>
<dbReference type="InterPro" id="IPR009655">
    <property type="entry name" value="Preflagellin_peptidase_C"/>
</dbReference>
<evidence type="ECO:0000313" key="11">
    <source>
        <dbReference type="Proteomes" id="UP001597187"/>
    </source>
</evidence>
<dbReference type="PANTHER" id="PTHR36506">
    <property type="entry name" value="PREFLAGELLIN PEPTIDASE"/>
    <property type="match status" value="1"/>
</dbReference>
<dbReference type="Proteomes" id="UP001597187">
    <property type="component" value="Unassembled WGS sequence"/>
</dbReference>
<dbReference type="AlphaFoldDB" id="A0ABD6AUN1"/>
<keyword evidence="11" id="KW-1185">Reference proteome</keyword>
<dbReference type="PANTHER" id="PTHR36506:SF1">
    <property type="entry name" value="PREFLAGELLIN PEPTIDASE"/>
    <property type="match status" value="1"/>
</dbReference>
<feature type="transmembrane region" description="Helical" evidence="7">
    <location>
        <begin position="104"/>
        <end position="123"/>
    </location>
</feature>
<dbReference type="GO" id="GO:0004190">
    <property type="term" value="F:aspartic-type endopeptidase activity"/>
    <property type="evidence" value="ECO:0007669"/>
    <property type="project" value="UniProtKB-EC"/>
</dbReference>
<evidence type="ECO:0000256" key="4">
    <source>
        <dbReference type="ARBA" id="ARBA00022989"/>
    </source>
</evidence>
<evidence type="ECO:0000256" key="2">
    <source>
        <dbReference type="ARBA" id="ARBA00022475"/>
    </source>
</evidence>
<evidence type="ECO:0000256" key="3">
    <source>
        <dbReference type="ARBA" id="ARBA00022692"/>
    </source>
</evidence>
<evidence type="ECO:0000259" key="9">
    <source>
        <dbReference type="Pfam" id="PF06847"/>
    </source>
</evidence>
<dbReference type="InterPro" id="IPR000045">
    <property type="entry name" value="Prepilin_IV_endopep_pep"/>
</dbReference>
<evidence type="ECO:0000256" key="7">
    <source>
        <dbReference type="SAM" id="Phobius"/>
    </source>
</evidence>
<dbReference type="GO" id="GO:0005886">
    <property type="term" value="C:plasma membrane"/>
    <property type="evidence" value="ECO:0007669"/>
    <property type="project" value="UniProtKB-SubCell"/>
</dbReference>
<feature type="domain" description="Preflagellin peptidase C-terminal" evidence="9">
    <location>
        <begin position="305"/>
        <end position="345"/>
    </location>
</feature>
<keyword evidence="4 7" id="KW-1133">Transmembrane helix</keyword>
<keyword evidence="5 7" id="KW-0472">Membrane</keyword>
<protein>
    <submittedName>
        <fullName evidence="10">Prepilin peptidase</fullName>
        <ecNumber evidence="10">3.4.23.43</ecNumber>
    </submittedName>
</protein>
<dbReference type="InterPro" id="IPR052218">
    <property type="entry name" value="Preflagellin_Peptidase"/>
</dbReference>
<evidence type="ECO:0000256" key="1">
    <source>
        <dbReference type="ARBA" id="ARBA00004651"/>
    </source>
</evidence>
<proteinExistence type="predicted"/>
<feature type="domain" description="Prepilin type IV endopeptidase peptidase" evidence="8">
    <location>
        <begin position="19"/>
        <end position="150"/>
    </location>
</feature>
<feature type="region of interest" description="Disordered" evidence="6">
    <location>
        <begin position="220"/>
        <end position="286"/>
    </location>
</feature>
<dbReference type="Gene3D" id="1.20.120.1220">
    <property type="match status" value="1"/>
</dbReference>
<organism evidence="10 11">
    <name type="scientific">Halomarina rubra</name>
    <dbReference type="NCBI Taxonomy" id="2071873"/>
    <lineage>
        <taxon>Archaea</taxon>
        <taxon>Methanobacteriati</taxon>
        <taxon>Methanobacteriota</taxon>
        <taxon>Stenosarchaea group</taxon>
        <taxon>Halobacteria</taxon>
        <taxon>Halobacteriales</taxon>
        <taxon>Natronomonadaceae</taxon>
        <taxon>Halomarina</taxon>
    </lineage>
</organism>
<dbReference type="EMBL" id="JBHUDC010000003">
    <property type="protein sequence ID" value="MFD1513268.1"/>
    <property type="molecule type" value="Genomic_DNA"/>
</dbReference>
<evidence type="ECO:0000313" key="10">
    <source>
        <dbReference type="EMBL" id="MFD1513268.1"/>
    </source>
</evidence>
<accession>A0ABD6AUN1</accession>
<reference evidence="10 11" key="1">
    <citation type="journal article" date="2019" name="Int. J. Syst. Evol. Microbiol.">
        <title>The Global Catalogue of Microorganisms (GCM) 10K type strain sequencing project: providing services to taxonomists for standard genome sequencing and annotation.</title>
        <authorList>
            <consortium name="The Broad Institute Genomics Platform"/>
            <consortium name="The Broad Institute Genome Sequencing Center for Infectious Disease"/>
            <person name="Wu L."/>
            <person name="Ma J."/>
        </authorList>
    </citation>
    <scope>NUCLEOTIDE SEQUENCE [LARGE SCALE GENOMIC DNA]</scope>
    <source>
        <strain evidence="10 11">CGMCC 1.12563</strain>
    </source>
</reference>
<dbReference type="EC" id="3.4.23.43" evidence="10"/>